<keyword evidence="1" id="KW-0175">Coiled coil</keyword>
<organism evidence="2">
    <name type="scientific">Albugo laibachii Nc14</name>
    <dbReference type="NCBI Taxonomy" id="890382"/>
    <lineage>
        <taxon>Eukaryota</taxon>
        <taxon>Sar</taxon>
        <taxon>Stramenopiles</taxon>
        <taxon>Oomycota</taxon>
        <taxon>Peronosporomycetes</taxon>
        <taxon>Albuginales</taxon>
        <taxon>Albuginaceae</taxon>
        <taxon>Albugo</taxon>
    </lineage>
</organism>
<evidence type="ECO:0000313" key="2">
    <source>
        <dbReference type="EMBL" id="CCA14043.1"/>
    </source>
</evidence>
<dbReference type="EMBL" id="FR824046">
    <property type="protein sequence ID" value="CCA14043.1"/>
    <property type="molecule type" value="Genomic_DNA"/>
</dbReference>
<reference evidence="2" key="1">
    <citation type="journal article" date="2011" name="PLoS Biol.">
        <title>Gene gain and loss during evolution of obligate parasitism in the white rust pathogen of Arabidopsis thaliana.</title>
        <authorList>
            <person name="Kemen E."/>
            <person name="Gardiner A."/>
            <person name="Schultz-Larsen T."/>
            <person name="Kemen A.C."/>
            <person name="Balmuth A.L."/>
            <person name="Robert-Seilaniantz A."/>
            <person name="Bailey K."/>
            <person name="Holub E."/>
            <person name="Studholme D.J."/>
            <person name="Maclean D."/>
            <person name="Jones J.D."/>
        </authorList>
    </citation>
    <scope>NUCLEOTIDE SEQUENCE</scope>
</reference>
<protein>
    <submittedName>
        <fullName evidence="2">Uncharacterized protein AlNc14C1G169</fullName>
    </submittedName>
</protein>
<dbReference type="AlphaFoldDB" id="F0VZ28"/>
<accession>F0VZ28</accession>
<proteinExistence type="predicted"/>
<feature type="coiled-coil region" evidence="1">
    <location>
        <begin position="10"/>
        <end position="66"/>
    </location>
</feature>
<evidence type="ECO:0000256" key="1">
    <source>
        <dbReference type="SAM" id="Coils"/>
    </source>
</evidence>
<dbReference type="HOGENOM" id="CLU_1091617_0_0_1"/>
<reference evidence="2" key="2">
    <citation type="submission" date="2011-02" db="EMBL/GenBank/DDBJ databases">
        <authorList>
            <person name="MacLean D."/>
        </authorList>
    </citation>
    <scope>NUCLEOTIDE SEQUENCE</scope>
</reference>
<sequence>MDLSLDESTKKTLEKELGLAEATVLRLRAQLGYSLSSHLTSRSTSFEQMTQEVLEMRQLLQSTEQRKLDETRALHRKATKYRSQKIFLANQLKRLQFQAQEQISIALAEASEARMAYKRLHTQKELLLAQIETLIQVKRVTDNLQIDRQSPRLDETRSVNVACEPSTSVPYTLVEEDVALLQGEVCVHRLDISCRGHTASSTESHRERLIAFLRKYDPTRIDQVDEMLHNYRGVESLLFESLRLKYQLPNSGTVD</sequence>
<name>F0VZ28_9STRA</name>
<gene>
    <name evidence="2" type="primary">AlNc14C1G169</name>
    <name evidence="2" type="ORF">ALNC14_001860</name>
</gene>